<accession>A0ABV4HYA0</accession>
<keyword evidence="1" id="KW-0805">Transcription regulation</keyword>
<dbReference type="InterPro" id="IPR037923">
    <property type="entry name" value="HTH-like"/>
</dbReference>
<sequence length="280" mass="31076">MKAEERSNWVRHAAGTENRFEACFTGHAYEPHRHDTYTIALTLQGVQSFDYRGNACHSTPGNALILHPDELHDGRAGTDAAFRYRAIGIDPCLIQNILGGAALPFVDGAISSDPGILGAAHALLGDLEHPLERLEHQDALYHLAVSLSRVAGEKRGRRIGNCAAATRARDYIDACLDQDVSLEMLEHVSGFDRWQLSRDFRSLYGTSPHRYLVMRRLDRARGLILAGAPLSDAALACHFSDQSHFTRHFRKAYGVTPMRWVHLVRSSSAQTFYRGRSAAS</sequence>
<organism evidence="5 6">
    <name type="scientific">Luteimonas salinilitoris</name>
    <dbReference type="NCBI Taxonomy" id="3237697"/>
    <lineage>
        <taxon>Bacteria</taxon>
        <taxon>Pseudomonadati</taxon>
        <taxon>Pseudomonadota</taxon>
        <taxon>Gammaproteobacteria</taxon>
        <taxon>Lysobacterales</taxon>
        <taxon>Lysobacteraceae</taxon>
        <taxon>Luteimonas</taxon>
    </lineage>
</organism>
<dbReference type="PANTHER" id="PTHR46796:SF2">
    <property type="entry name" value="TRANSCRIPTIONAL REGULATORY PROTEIN"/>
    <property type="match status" value="1"/>
</dbReference>
<dbReference type="PROSITE" id="PS01124">
    <property type="entry name" value="HTH_ARAC_FAMILY_2"/>
    <property type="match status" value="1"/>
</dbReference>
<keyword evidence="3" id="KW-0804">Transcription</keyword>
<evidence type="ECO:0000256" key="2">
    <source>
        <dbReference type="ARBA" id="ARBA00023125"/>
    </source>
</evidence>
<dbReference type="InterPro" id="IPR003313">
    <property type="entry name" value="AraC-bd"/>
</dbReference>
<dbReference type="PANTHER" id="PTHR46796">
    <property type="entry name" value="HTH-TYPE TRANSCRIPTIONAL ACTIVATOR RHAS-RELATED"/>
    <property type="match status" value="1"/>
</dbReference>
<dbReference type="SUPFAM" id="SSF51215">
    <property type="entry name" value="Regulatory protein AraC"/>
    <property type="match status" value="1"/>
</dbReference>
<name>A0ABV4HYA0_9GAMM</name>
<dbReference type="EMBL" id="JBFWIC010000043">
    <property type="protein sequence ID" value="MEZ0476657.1"/>
    <property type="molecule type" value="Genomic_DNA"/>
</dbReference>
<dbReference type="SUPFAM" id="SSF46689">
    <property type="entry name" value="Homeodomain-like"/>
    <property type="match status" value="2"/>
</dbReference>
<dbReference type="Gene3D" id="1.10.10.60">
    <property type="entry name" value="Homeodomain-like"/>
    <property type="match status" value="1"/>
</dbReference>
<evidence type="ECO:0000313" key="6">
    <source>
        <dbReference type="Proteomes" id="UP001566331"/>
    </source>
</evidence>
<dbReference type="InterPro" id="IPR018060">
    <property type="entry name" value="HTH_AraC"/>
</dbReference>
<comment type="caution">
    <text evidence="5">The sequence shown here is derived from an EMBL/GenBank/DDBJ whole genome shotgun (WGS) entry which is preliminary data.</text>
</comment>
<keyword evidence="6" id="KW-1185">Reference proteome</keyword>
<dbReference type="InterPro" id="IPR009057">
    <property type="entry name" value="Homeodomain-like_sf"/>
</dbReference>
<evidence type="ECO:0000256" key="1">
    <source>
        <dbReference type="ARBA" id="ARBA00023015"/>
    </source>
</evidence>
<dbReference type="Proteomes" id="UP001566331">
    <property type="component" value="Unassembled WGS sequence"/>
</dbReference>
<evidence type="ECO:0000313" key="5">
    <source>
        <dbReference type="EMBL" id="MEZ0476657.1"/>
    </source>
</evidence>
<evidence type="ECO:0000259" key="4">
    <source>
        <dbReference type="PROSITE" id="PS01124"/>
    </source>
</evidence>
<proteinExistence type="predicted"/>
<dbReference type="RefSeq" id="WP_370565755.1">
    <property type="nucleotide sequence ID" value="NZ_JBFWIB010000024.1"/>
</dbReference>
<dbReference type="InterPro" id="IPR050204">
    <property type="entry name" value="AraC_XylS_family_regulators"/>
</dbReference>
<protein>
    <submittedName>
        <fullName evidence="5">AraC family transcriptional regulator</fullName>
    </submittedName>
</protein>
<reference evidence="5 6" key="1">
    <citation type="submission" date="2024-07" db="EMBL/GenBank/DDBJ databases">
        <title>Luteimonas salilacus sp. nov., isolated from the shore soil of Salt Lake in Tibet of China.</title>
        <authorList>
            <person name="Zhang X."/>
            <person name="Li A."/>
        </authorList>
    </citation>
    <scope>NUCLEOTIDE SEQUENCE [LARGE SCALE GENOMIC DNA]</scope>
    <source>
        <strain evidence="5 6">B3-2-R+30</strain>
    </source>
</reference>
<evidence type="ECO:0000256" key="3">
    <source>
        <dbReference type="ARBA" id="ARBA00023163"/>
    </source>
</evidence>
<dbReference type="SMART" id="SM00342">
    <property type="entry name" value="HTH_ARAC"/>
    <property type="match status" value="1"/>
</dbReference>
<gene>
    <name evidence="5" type="ORF">AB6713_18885</name>
</gene>
<keyword evidence="2" id="KW-0238">DNA-binding</keyword>
<feature type="domain" description="HTH araC/xylS-type" evidence="4">
    <location>
        <begin position="166"/>
        <end position="263"/>
    </location>
</feature>
<dbReference type="Pfam" id="PF12833">
    <property type="entry name" value="HTH_18"/>
    <property type="match status" value="1"/>
</dbReference>
<dbReference type="Pfam" id="PF02311">
    <property type="entry name" value="AraC_binding"/>
    <property type="match status" value="1"/>
</dbReference>